<evidence type="ECO:0000313" key="3">
    <source>
        <dbReference type="Proteomes" id="UP000255467"/>
    </source>
</evidence>
<evidence type="ECO:0000313" key="2">
    <source>
        <dbReference type="EMBL" id="SUA72901.1"/>
    </source>
</evidence>
<dbReference type="EMBL" id="UGRY01000002">
    <property type="protein sequence ID" value="SUA72901.1"/>
    <property type="molecule type" value="Genomic_DNA"/>
</dbReference>
<dbReference type="GO" id="GO:0003677">
    <property type="term" value="F:DNA binding"/>
    <property type="evidence" value="ECO:0007669"/>
    <property type="project" value="InterPro"/>
</dbReference>
<keyword evidence="3" id="KW-1185">Reference proteome</keyword>
<dbReference type="SUPFAM" id="SSF47413">
    <property type="entry name" value="lambda repressor-like DNA-binding domains"/>
    <property type="match status" value="1"/>
</dbReference>
<dbReference type="CDD" id="cd00093">
    <property type="entry name" value="HTH_XRE"/>
    <property type="match status" value="1"/>
</dbReference>
<dbReference type="Gene3D" id="3.30.450.180">
    <property type="match status" value="1"/>
</dbReference>
<dbReference type="PANTHER" id="PTHR35010">
    <property type="entry name" value="BLL4672 PROTEIN-RELATED"/>
    <property type="match status" value="1"/>
</dbReference>
<dbReference type="InterPro" id="IPR041413">
    <property type="entry name" value="MLTR_LBD"/>
</dbReference>
<evidence type="ECO:0000259" key="1">
    <source>
        <dbReference type="PROSITE" id="PS50943"/>
    </source>
</evidence>
<dbReference type="SMART" id="SM00530">
    <property type="entry name" value="HTH_XRE"/>
    <property type="match status" value="1"/>
</dbReference>
<name>A0A378Y8S5_9NOCA</name>
<dbReference type="PANTHER" id="PTHR35010:SF2">
    <property type="entry name" value="BLL4672 PROTEIN"/>
    <property type="match status" value="1"/>
</dbReference>
<accession>A0A378Y8S5</accession>
<sequence>MAANSGCVDKAGEVQPPTLGNLLRRLRDSRRVSRERLAFNAGVSASYITHLENGNRERPTQEVLQALVRCLHQIGPLSAVEYRYLLDLAGFDVRERIAPDELRGELGGGLGDDPRRALMLHEPNLAAYLDIGWNVLACNDSFARAFPGITDDGNMLRWLLGDKSSRRVLVEWEQETRLLVRWLRGLIAGAGTGVAASELLADLGRYEFFRRIWDEGIPAYGRDRPLLHLRDPETAVRRTVAVQMFRADFPNRSDSVQVFLGIATDRDQSLGD</sequence>
<dbReference type="Proteomes" id="UP000255467">
    <property type="component" value="Unassembled WGS sequence"/>
</dbReference>
<dbReference type="Pfam" id="PF17765">
    <property type="entry name" value="MLTR_LBD"/>
    <property type="match status" value="1"/>
</dbReference>
<dbReference type="Pfam" id="PF13560">
    <property type="entry name" value="HTH_31"/>
    <property type="match status" value="1"/>
</dbReference>
<gene>
    <name evidence="2" type="ORF">NCTC1934_00333</name>
</gene>
<protein>
    <submittedName>
        <fullName evidence="2">Predicted transcriptional regulator</fullName>
    </submittedName>
</protein>
<dbReference type="InterPro" id="IPR001387">
    <property type="entry name" value="Cro/C1-type_HTH"/>
</dbReference>
<dbReference type="InterPro" id="IPR010982">
    <property type="entry name" value="Lambda_DNA-bd_dom_sf"/>
</dbReference>
<dbReference type="AlphaFoldDB" id="A0A378Y8S5"/>
<dbReference type="OrthoDB" id="5173196at2"/>
<organism evidence="2 3">
    <name type="scientific">Nocardia otitidiscaviarum</name>
    <dbReference type="NCBI Taxonomy" id="1823"/>
    <lineage>
        <taxon>Bacteria</taxon>
        <taxon>Bacillati</taxon>
        <taxon>Actinomycetota</taxon>
        <taxon>Actinomycetes</taxon>
        <taxon>Mycobacteriales</taxon>
        <taxon>Nocardiaceae</taxon>
        <taxon>Nocardia</taxon>
    </lineage>
</organism>
<dbReference type="STRING" id="1406858.GCA_000710895_01638"/>
<reference evidence="2 3" key="1">
    <citation type="submission" date="2018-06" db="EMBL/GenBank/DDBJ databases">
        <authorList>
            <consortium name="Pathogen Informatics"/>
            <person name="Doyle S."/>
        </authorList>
    </citation>
    <scope>NUCLEOTIDE SEQUENCE [LARGE SCALE GENOMIC DNA]</scope>
    <source>
        <strain evidence="2 3">NCTC1934</strain>
    </source>
</reference>
<dbReference type="RefSeq" id="WP_051037611.1">
    <property type="nucleotide sequence ID" value="NZ_UGRY01000002.1"/>
</dbReference>
<dbReference type="Gene3D" id="1.10.260.40">
    <property type="entry name" value="lambda repressor-like DNA-binding domains"/>
    <property type="match status" value="1"/>
</dbReference>
<proteinExistence type="predicted"/>
<feature type="domain" description="HTH cro/C1-type" evidence="1">
    <location>
        <begin position="23"/>
        <end position="77"/>
    </location>
</feature>
<dbReference type="PROSITE" id="PS50943">
    <property type="entry name" value="HTH_CROC1"/>
    <property type="match status" value="1"/>
</dbReference>